<feature type="compositionally biased region" description="Basic and acidic residues" evidence="1">
    <location>
        <begin position="93"/>
        <end position="102"/>
    </location>
</feature>
<dbReference type="RefSeq" id="WP_238309764.1">
    <property type="nucleotide sequence ID" value="NZ_BPQV01000002.1"/>
</dbReference>
<name>A0ABQ4T6S5_METOR</name>
<keyword evidence="4" id="KW-1185">Reference proteome</keyword>
<feature type="region of interest" description="Disordered" evidence="1">
    <location>
        <begin position="35"/>
        <end position="103"/>
    </location>
</feature>
<reference evidence="3" key="1">
    <citation type="journal article" date="2021" name="Front. Microbiol.">
        <title>Comprehensive Comparative Genomics and Phenotyping of Methylobacterium Species.</title>
        <authorList>
            <person name="Alessa O."/>
            <person name="Ogura Y."/>
            <person name="Fujitani Y."/>
            <person name="Takami H."/>
            <person name="Hayashi T."/>
            <person name="Sahin N."/>
            <person name="Tani A."/>
        </authorList>
    </citation>
    <scope>NUCLEOTIDE SEQUENCE</scope>
    <source>
        <strain evidence="3">NBRC 15689</strain>
    </source>
</reference>
<dbReference type="EMBL" id="BPQV01000002">
    <property type="protein sequence ID" value="GJE25792.1"/>
    <property type="molecule type" value="Genomic_DNA"/>
</dbReference>
<reference evidence="3" key="2">
    <citation type="submission" date="2021-08" db="EMBL/GenBank/DDBJ databases">
        <authorList>
            <person name="Tani A."/>
            <person name="Ola A."/>
            <person name="Ogura Y."/>
            <person name="Katsura K."/>
            <person name="Hayashi T."/>
        </authorList>
    </citation>
    <scope>NUCLEOTIDE SEQUENCE</scope>
    <source>
        <strain evidence="3">NBRC 15689</strain>
    </source>
</reference>
<evidence type="ECO:0000256" key="1">
    <source>
        <dbReference type="SAM" id="MobiDB-lite"/>
    </source>
</evidence>
<evidence type="ECO:0000313" key="4">
    <source>
        <dbReference type="Proteomes" id="UP001055156"/>
    </source>
</evidence>
<feature type="signal peptide" evidence="2">
    <location>
        <begin position="1"/>
        <end position="21"/>
    </location>
</feature>
<evidence type="ECO:0000256" key="2">
    <source>
        <dbReference type="SAM" id="SignalP"/>
    </source>
</evidence>
<feature type="chain" id="PRO_5046618401" evidence="2">
    <location>
        <begin position="22"/>
        <end position="118"/>
    </location>
</feature>
<dbReference type="PROSITE" id="PS51257">
    <property type="entry name" value="PROKAR_LIPOPROTEIN"/>
    <property type="match status" value="1"/>
</dbReference>
<protein>
    <submittedName>
        <fullName evidence="3">Uncharacterized protein</fullName>
    </submittedName>
</protein>
<evidence type="ECO:0000313" key="3">
    <source>
        <dbReference type="EMBL" id="GJE25792.1"/>
    </source>
</evidence>
<proteinExistence type="predicted"/>
<dbReference type="Proteomes" id="UP001055156">
    <property type="component" value="Unassembled WGS sequence"/>
</dbReference>
<comment type="caution">
    <text evidence="3">The sequence shown here is derived from an EMBL/GenBank/DDBJ whole genome shotgun (WGS) entry which is preliminary data.</text>
</comment>
<organism evidence="3 4">
    <name type="scientific">Methylobacterium organophilum</name>
    <dbReference type="NCBI Taxonomy" id="410"/>
    <lineage>
        <taxon>Bacteria</taxon>
        <taxon>Pseudomonadati</taxon>
        <taxon>Pseudomonadota</taxon>
        <taxon>Alphaproteobacteria</taxon>
        <taxon>Hyphomicrobiales</taxon>
        <taxon>Methylobacteriaceae</taxon>
        <taxon>Methylobacterium</taxon>
    </lineage>
</organism>
<accession>A0ABQ4T6S5</accession>
<gene>
    <name evidence="3" type="ORF">LKMONMHP_0632</name>
</gene>
<sequence>MRLPFALPAALLVLAAGPALASSCSEEIATLQRRLDSAGAEQVTGTAPAAGPTSSDSPKALKKPPAGQPSDPGSKPTAGGLGEAKTLLAQASEEEKAGKAEACRQTVMKAKEKAGALP</sequence>
<keyword evidence="2" id="KW-0732">Signal</keyword>